<accession>A0A382SWR6</accession>
<dbReference type="PROSITE" id="PS51820">
    <property type="entry name" value="PA14"/>
    <property type="match status" value="1"/>
</dbReference>
<proteinExistence type="predicted"/>
<dbReference type="Pfam" id="PF07691">
    <property type="entry name" value="PA14"/>
    <property type="match status" value="1"/>
</dbReference>
<feature type="non-terminal residue" evidence="2">
    <location>
        <position position="194"/>
    </location>
</feature>
<evidence type="ECO:0000313" key="2">
    <source>
        <dbReference type="EMBL" id="SVD14022.1"/>
    </source>
</evidence>
<dbReference type="InterPro" id="IPR037524">
    <property type="entry name" value="PA14/GLEYA"/>
</dbReference>
<organism evidence="2">
    <name type="scientific">marine metagenome</name>
    <dbReference type="NCBI Taxonomy" id="408172"/>
    <lineage>
        <taxon>unclassified sequences</taxon>
        <taxon>metagenomes</taxon>
        <taxon>ecological metagenomes</taxon>
    </lineage>
</organism>
<evidence type="ECO:0000259" key="1">
    <source>
        <dbReference type="PROSITE" id="PS51820"/>
    </source>
</evidence>
<gene>
    <name evidence="2" type="ORF">METZ01_LOCUS366876</name>
</gene>
<dbReference type="Gene3D" id="3.90.182.10">
    <property type="entry name" value="Toxin - Anthrax Protective Antigen,domain 1"/>
    <property type="match status" value="1"/>
</dbReference>
<sequence>MGIFTINIFSQPINDSPQLSGWNLVWQDEFEADTVNYKEWEHDIGTGASTYKSYGISSTEFVPHRLNSDKFSVQWNGFILPEFTTEYTFYIVADDGVRIWVDEKLIIDKWISQAPTEWSGKIKLIANKKYTLKIDYFENTGGETLIFGWECDHFQKCLVPNDRLFTPELRQGLSGQYYNEISLDDDKMNQMVTR</sequence>
<dbReference type="SMART" id="SM00758">
    <property type="entry name" value="PA14"/>
    <property type="match status" value="1"/>
</dbReference>
<feature type="domain" description="PA14" evidence="1">
    <location>
        <begin position="17"/>
        <end position="163"/>
    </location>
</feature>
<dbReference type="EMBL" id="UINC01131990">
    <property type="protein sequence ID" value="SVD14022.1"/>
    <property type="molecule type" value="Genomic_DNA"/>
</dbReference>
<reference evidence="2" key="1">
    <citation type="submission" date="2018-05" db="EMBL/GenBank/DDBJ databases">
        <authorList>
            <person name="Lanie J.A."/>
            <person name="Ng W.-L."/>
            <person name="Kazmierczak K.M."/>
            <person name="Andrzejewski T.M."/>
            <person name="Davidsen T.M."/>
            <person name="Wayne K.J."/>
            <person name="Tettelin H."/>
            <person name="Glass J.I."/>
            <person name="Rusch D."/>
            <person name="Podicherti R."/>
            <person name="Tsui H.-C.T."/>
            <person name="Winkler M.E."/>
        </authorList>
    </citation>
    <scope>NUCLEOTIDE SEQUENCE</scope>
</reference>
<dbReference type="InterPro" id="IPR011658">
    <property type="entry name" value="PA14_dom"/>
</dbReference>
<dbReference type="AlphaFoldDB" id="A0A382SWR6"/>
<name>A0A382SWR6_9ZZZZ</name>
<dbReference type="SUPFAM" id="SSF56988">
    <property type="entry name" value="Anthrax protective antigen"/>
    <property type="match status" value="1"/>
</dbReference>
<protein>
    <recommendedName>
        <fullName evidence="1">PA14 domain-containing protein</fullName>
    </recommendedName>
</protein>